<dbReference type="InterPro" id="IPR050164">
    <property type="entry name" value="Peptidase_C19"/>
</dbReference>
<keyword evidence="2" id="KW-0378">Hydrolase</keyword>
<dbReference type="GO" id="GO:0016579">
    <property type="term" value="P:protein deubiquitination"/>
    <property type="evidence" value="ECO:0007669"/>
    <property type="project" value="InterPro"/>
</dbReference>
<dbReference type="Gene3D" id="3.90.70.10">
    <property type="entry name" value="Cysteine proteinases"/>
    <property type="match status" value="1"/>
</dbReference>
<organism evidence="2">
    <name type="scientific">Zea mays</name>
    <name type="common">Maize</name>
    <dbReference type="NCBI Taxonomy" id="4577"/>
    <lineage>
        <taxon>Eukaryota</taxon>
        <taxon>Viridiplantae</taxon>
        <taxon>Streptophyta</taxon>
        <taxon>Embryophyta</taxon>
        <taxon>Tracheophyta</taxon>
        <taxon>Spermatophyta</taxon>
        <taxon>Magnoliopsida</taxon>
        <taxon>Liliopsida</taxon>
        <taxon>Poales</taxon>
        <taxon>Poaceae</taxon>
        <taxon>PACMAD clade</taxon>
        <taxon>Panicoideae</taxon>
        <taxon>Andropogonodae</taxon>
        <taxon>Andropogoneae</taxon>
        <taxon>Tripsacinae</taxon>
        <taxon>Zea</taxon>
    </lineage>
</organism>
<dbReference type="AlphaFoldDB" id="A0A1D6KLH1"/>
<gene>
    <name evidence="2" type="ORF">ZEAMMB73_Zm00001d031832</name>
</gene>
<dbReference type="EMBL" id="CM007647">
    <property type="protein sequence ID" value="ONM03733.1"/>
    <property type="molecule type" value="Genomic_DNA"/>
</dbReference>
<feature type="compositionally biased region" description="Basic and acidic residues" evidence="1">
    <location>
        <begin position="415"/>
        <end position="427"/>
    </location>
</feature>
<dbReference type="InterPro" id="IPR001394">
    <property type="entry name" value="Peptidase_C19_UCH"/>
</dbReference>
<accession>A0A1D6KLH1</accession>
<evidence type="ECO:0000256" key="1">
    <source>
        <dbReference type="SAM" id="MobiDB-lite"/>
    </source>
</evidence>
<evidence type="ECO:0000313" key="2">
    <source>
        <dbReference type="EMBL" id="ONM03733.1"/>
    </source>
</evidence>
<name>A0A1D6KLH1_MAIZE</name>
<proteinExistence type="predicted"/>
<dbReference type="PANTHER" id="PTHR24006:SF874">
    <property type="entry name" value="UBIQUITIN CARBOXYL-TERMINAL HYDROLASE 16"/>
    <property type="match status" value="1"/>
</dbReference>
<feature type="compositionally biased region" description="Low complexity" evidence="1">
    <location>
        <begin position="287"/>
        <end position="325"/>
    </location>
</feature>
<sequence length="427" mass="47524">MVTLVRSVRHSCALHPQKSWMEKTNITAAGLRWICPNHLKRCCISFSSIGATSTLSRMTSFRTRSLLVWPHIKRNIRISATHSCWTCRPNTLLVFYSRCKSYERAKKKLTIEEAPNILTIALKRYQSGKFGKISKAIRFPETLNLARYMNPDTDDISPVYSLYAVVVHHDVMNAAFSGHYVCYVKDTQGKWFKADDSQVKPVSLDNVMSKCAYMLLYARCSPRAPSSVRQAMSDPAHPKQAKQRVVPGGPTWRGGSFNGHQAGQRHSDDAEDDDATHAAFDEYRYAPYSPSDSPSPSESSSLFSNSDAGSHSTDSSESTRNSTSTEEYEYVFGAADQMYRVGGGTPVEGGYPTYSRSRSSLNASSSGREAYSAGTYAEHRTQGGGPGGLWVEGDESPSLLYTDRSKQPSNSTLRDQYRQLDRSDERT</sequence>
<dbReference type="InterPro" id="IPR038765">
    <property type="entry name" value="Papain-like_cys_pep_sf"/>
</dbReference>
<dbReference type="ExpressionAtlas" id="A0A1D6KLH1">
    <property type="expression patterns" value="baseline and differential"/>
</dbReference>
<feature type="region of interest" description="Disordered" evidence="1">
    <location>
        <begin position="349"/>
        <end position="427"/>
    </location>
</feature>
<feature type="compositionally biased region" description="Low complexity" evidence="1">
    <location>
        <begin position="355"/>
        <end position="368"/>
    </location>
</feature>
<feature type="region of interest" description="Disordered" evidence="1">
    <location>
        <begin position="226"/>
        <end position="326"/>
    </location>
</feature>
<dbReference type="InterPro" id="IPR028889">
    <property type="entry name" value="USP"/>
</dbReference>
<reference evidence="2" key="1">
    <citation type="submission" date="2015-12" db="EMBL/GenBank/DDBJ databases">
        <title>Update maize B73 reference genome by single molecule sequencing technologies.</title>
        <authorList>
            <consortium name="Maize Genome Sequencing Project"/>
            <person name="Ware D."/>
        </authorList>
    </citation>
    <scope>NUCLEOTIDE SEQUENCE [LARGE SCALE GENOMIC DNA]</scope>
    <source>
        <tissue evidence="2">Seedling</tissue>
    </source>
</reference>
<protein>
    <submittedName>
        <fullName evidence="2">Ubiquitin carboxyl-terminal hydrolase 17</fullName>
    </submittedName>
</protein>
<dbReference type="PROSITE" id="PS50235">
    <property type="entry name" value="USP_3"/>
    <property type="match status" value="1"/>
</dbReference>
<dbReference type="SUPFAM" id="SSF54001">
    <property type="entry name" value="Cysteine proteinases"/>
    <property type="match status" value="1"/>
</dbReference>
<dbReference type="GO" id="GO:0004843">
    <property type="term" value="F:cysteine-type deubiquitinase activity"/>
    <property type="evidence" value="ECO:0007669"/>
    <property type="project" value="InterPro"/>
</dbReference>
<dbReference type="Pfam" id="PF00443">
    <property type="entry name" value="UCH"/>
    <property type="match status" value="1"/>
</dbReference>
<dbReference type="PANTHER" id="PTHR24006">
    <property type="entry name" value="UBIQUITIN CARBOXYL-TERMINAL HYDROLASE"/>
    <property type="match status" value="1"/>
</dbReference>
<feature type="compositionally biased region" description="Basic and acidic residues" evidence="1">
    <location>
        <begin position="275"/>
        <end position="284"/>
    </location>
</feature>